<dbReference type="SMART" id="SM00353">
    <property type="entry name" value="HLH"/>
    <property type="match status" value="1"/>
</dbReference>
<dbReference type="PANTHER" id="PTHR46834:SF1">
    <property type="entry name" value="TRANSCRIPTION FACTOR BHLH10"/>
    <property type="match status" value="1"/>
</dbReference>
<accession>A0ABQ9L1U2</accession>
<dbReference type="Proteomes" id="UP001174677">
    <property type="component" value="Chromosome 14"/>
</dbReference>
<feature type="domain" description="BHLH" evidence="7">
    <location>
        <begin position="267"/>
        <end position="316"/>
    </location>
</feature>
<dbReference type="EMBL" id="JARPOI010000014">
    <property type="protein sequence ID" value="KAJ9158647.1"/>
    <property type="molecule type" value="Genomic_DNA"/>
</dbReference>
<evidence type="ECO:0000256" key="5">
    <source>
        <dbReference type="SAM" id="Coils"/>
    </source>
</evidence>
<dbReference type="Gene3D" id="4.10.280.10">
    <property type="entry name" value="Helix-loop-helix DNA-binding domain"/>
    <property type="match status" value="1"/>
</dbReference>
<dbReference type="InterPro" id="IPR011598">
    <property type="entry name" value="bHLH_dom"/>
</dbReference>
<dbReference type="PANTHER" id="PTHR46834">
    <property type="entry name" value="TRANSCRIPTION FACTOR BHLH91"/>
    <property type="match status" value="1"/>
</dbReference>
<evidence type="ECO:0000256" key="6">
    <source>
        <dbReference type="SAM" id="MobiDB-lite"/>
    </source>
</evidence>
<evidence type="ECO:0000259" key="7">
    <source>
        <dbReference type="PROSITE" id="PS50888"/>
    </source>
</evidence>
<evidence type="ECO:0000313" key="9">
    <source>
        <dbReference type="Proteomes" id="UP001174677"/>
    </source>
</evidence>
<keyword evidence="2" id="KW-0805">Transcription regulation</keyword>
<dbReference type="CDD" id="cd18918">
    <property type="entry name" value="bHLH_AtMYC1_like"/>
    <property type="match status" value="1"/>
</dbReference>
<evidence type="ECO:0000256" key="1">
    <source>
        <dbReference type="ARBA" id="ARBA00004123"/>
    </source>
</evidence>
<organism evidence="8 9">
    <name type="scientific">Hevea brasiliensis</name>
    <name type="common">Para rubber tree</name>
    <name type="synonym">Siphonia brasiliensis</name>
    <dbReference type="NCBI Taxonomy" id="3981"/>
    <lineage>
        <taxon>Eukaryota</taxon>
        <taxon>Viridiplantae</taxon>
        <taxon>Streptophyta</taxon>
        <taxon>Embryophyta</taxon>
        <taxon>Tracheophyta</taxon>
        <taxon>Spermatophyta</taxon>
        <taxon>Magnoliopsida</taxon>
        <taxon>eudicotyledons</taxon>
        <taxon>Gunneridae</taxon>
        <taxon>Pentapetalae</taxon>
        <taxon>rosids</taxon>
        <taxon>fabids</taxon>
        <taxon>Malpighiales</taxon>
        <taxon>Euphorbiaceae</taxon>
        <taxon>Crotonoideae</taxon>
        <taxon>Micrandreae</taxon>
        <taxon>Hevea</taxon>
    </lineage>
</organism>
<feature type="compositionally biased region" description="Gly residues" evidence="6">
    <location>
        <begin position="227"/>
        <end position="237"/>
    </location>
</feature>
<proteinExistence type="predicted"/>
<evidence type="ECO:0000313" key="8">
    <source>
        <dbReference type="EMBL" id="KAJ9158647.1"/>
    </source>
</evidence>
<feature type="coiled-coil region" evidence="5">
    <location>
        <begin position="313"/>
        <end position="343"/>
    </location>
</feature>
<dbReference type="SUPFAM" id="SSF47459">
    <property type="entry name" value="HLH, helix-loop-helix DNA-binding domain"/>
    <property type="match status" value="1"/>
</dbReference>
<dbReference type="InterPro" id="IPR036638">
    <property type="entry name" value="HLH_DNA-bd_sf"/>
</dbReference>
<comment type="subcellular location">
    <subcellularLocation>
        <location evidence="1">Nucleus</location>
    </subcellularLocation>
</comment>
<keyword evidence="9" id="KW-1185">Reference proteome</keyword>
<name>A0ABQ9L1U2_HEVBR</name>
<evidence type="ECO:0000256" key="4">
    <source>
        <dbReference type="ARBA" id="ARBA00023242"/>
    </source>
</evidence>
<feature type="region of interest" description="Disordered" evidence="6">
    <location>
        <begin position="209"/>
        <end position="243"/>
    </location>
</feature>
<evidence type="ECO:0000256" key="3">
    <source>
        <dbReference type="ARBA" id="ARBA00023163"/>
    </source>
</evidence>
<comment type="caution">
    <text evidence="8">The sequence shown here is derived from an EMBL/GenBank/DDBJ whole genome shotgun (WGS) entry which is preliminary data.</text>
</comment>
<protein>
    <recommendedName>
        <fullName evidence="7">BHLH domain-containing protein</fullName>
    </recommendedName>
</protein>
<gene>
    <name evidence="8" type="ORF">P3X46_024212</name>
</gene>
<dbReference type="InterPro" id="IPR045896">
    <property type="entry name" value="MYC1-like_bHLH"/>
</dbReference>
<sequence>MHGEIGCFDTNSMVQGADDGIGQVLQPPPPPPPMAGRTINIHNGFEENLKMSTEELENLKLSKEGLSYHHSYLHHQEEDTSAAREIQLQNHQQMAFNNTHLMQDSSNQVLAFTSSSLADASTYTSTADLFNLFHLPRCSASSLLPNSSISFTNPTHTTPLGFAGDLPMTDTASASSILYDPLFHLNLPPQPPLFRELFQSLPPHGYSLPDSRGSSLFAGEGDDHVEGSGGGGEGGLYQDGDGEQQFDNGVLDFTWDMACMGKDREAGKMTKHFATERQRRQHLNDKYRALRDLVPNPTKSDRASVVGDAIDYIKELLRTVDELKILVEKKRCARERSKRLKTEDDSIGNTGNESCSTVMKSIGDPDQSFNNGSLRSSWLQRKSKDSEIDVRIIDDEVTIKLVQRKKINCLLYVSRVVDELKLDLHHVAGGQIGDYYSFLFNTKIYEGSSVYASAIANKLIEVVDRHYASTPSTTPSTSCY</sequence>
<keyword evidence="4" id="KW-0539">Nucleus</keyword>
<dbReference type="Pfam" id="PF00010">
    <property type="entry name" value="HLH"/>
    <property type="match status" value="1"/>
</dbReference>
<evidence type="ECO:0000256" key="2">
    <source>
        <dbReference type="ARBA" id="ARBA00023015"/>
    </source>
</evidence>
<dbReference type="PROSITE" id="PS50888">
    <property type="entry name" value="BHLH"/>
    <property type="match status" value="1"/>
</dbReference>
<keyword evidence="5" id="KW-0175">Coiled coil</keyword>
<keyword evidence="3" id="KW-0804">Transcription</keyword>
<reference evidence="8" key="1">
    <citation type="journal article" date="2023" name="Plant Biotechnol. J.">
        <title>Chromosome-level wild Hevea brasiliensis genome provides new tools for genomic-assisted breeding and valuable loci to elevate rubber yield.</title>
        <authorList>
            <person name="Cheng H."/>
            <person name="Song X."/>
            <person name="Hu Y."/>
            <person name="Wu T."/>
            <person name="Yang Q."/>
            <person name="An Z."/>
            <person name="Feng S."/>
            <person name="Deng Z."/>
            <person name="Wu W."/>
            <person name="Zeng X."/>
            <person name="Tu M."/>
            <person name="Wang X."/>
            <person name="Huang H."/>
        </authorList>
    </citation>
    <scope>NUCLEOTIDE SEQUENCE</scope>
    <source>
        <strain evidence="8">MT/VB/25A 57/8</strain>
    </source>
</reference>
<dbReference type="InterPro" id="IPR045895">
    <property type="entry name" value="bHLH91-like"/>
</dbReference>